<keyword evidence="3" id="KW-0732">Signal</keyword>
<dbReference type="GO" id="GO:0008270">
    <property type="term" value="F:zinc ion binding"/>
    <property type="evidence" value="ECO:0007669"/>
    <property type="project" value="UniProtKB-KW"/>
</dbReference>
<dbReference type="Pfam" id="PF01436">
    <property type="entry name" value="NHL"/>
    <property type="match status" value="1"/>
</dbReference>
<dbReference type="Pfam" id="PF17170">
    <property type="entry name" value="DUF5128"/>
    <property type="match status" value="1"/>
</dbReference>
<proteinExistence type="predicted"/>
<feature type="repeat" description="NHL" evidence="2">
    <location>
        <begin position="119"/>
        <end position="162"/>
    </location>
</feature>
<dbReference type="Gene3D" id="2.120.10.30">
    <property type="entry name" value="TolB, C-terminal domain"/>
    <property type="match status" value="3"/>
</dbReference>
<dbReference type="Proteomes" id="UP000238701">
    <property type="component" value="Unassembled WGS sequence"/>
</dbReference>
<dbReference type="PROSITE" id="PS51125">
    <property type="entry name" value="NHL"/>
    <property type="match status" value="4"/>
</dbReference>
<keyword evidence="1" id="KW-0677">Repeat</keyword>
<dbReference type="InterPro" id="IPR011042">
    <property type="entry name" value="6-blade_b-propeller_TolB-like"/>
</dbReference>
<feature type="signal peptide" evidence="3">
    <location>
        <begin position="1"/>
        <end position="26"/>
    </location>
</feature>
<accession>A0A2U3K3W5</accession>
<evidence type="ECO:0000256" key="1">
    <source>
        <dbReference type="ARBA" id="ARBA00022737"/>
    </source>
</evidence>
<name>A0A2U3K3W5_9BACT</name>
<feature type="repeat" description="NHL" evidence="2">
    <location>
        <begin position="211"/>
        <end position="254"/>
    </location>
</feature>
<evidence type="ECO:0000256" key="3">
    <source>
        <dbReference type="SAM" id="SignalP"/>
    </source>
</evidence>
<protein>
    <submittedName>
        <fullName evidence="4">Putative NHL repeat protein</fullName>
    </submittedName>
</protein>
<reference evidence="5" key="1">
    <citation type="submission" date="2018-02" db="EMBL/GenBank/DDBJ databases">
        <authorList>
            <person name="Hausmann B."/>
        </authorList>
    </citation>
    <scope>NUCLEOTIDE SEQUENCE [LARGE SCALE GENOMIC DNA]</scope>
    <source>
        <strain evidence="5">Peat soil MAG SbA1</strain>
    </source>
</reference>
<dbReference type="PANTHER" id="PTHR24104:SF25">
    <property type="entry name" value="PROTEIN LIN-41"/>
    <property type="match status" value="1"/>
</dbReference>
<evidence type="ECO:0000256" key="2">
    <source>
        <dbReference type="PROSITE-ProRule" id="PRU00504"/>
    </source>
</evidence>
<evidence type="ECO:0000313" key="4">
    <source>
        <dbReference type="EMBL" id="SPF34374.1"/>
    </source>
</evidence>
<feature type="repeat" description="NHL" evidence="2">
    <location>
        <begin position="305"/>
        <end position="348"/>
    </location>
</feature>
<organism evidence="4 5">
    <name type="scientific">Candidatus Sulfotelmatobacter kueseliae</name>
    <dbReference type="NCBI Taxonomy" id="2042962"/>
    <lineage>
        <taxon>Bacteria</taxon>
        <taxon>Pseudomonadati</taxon>
        <taxon>Acidobacteriota</taxon>
        <taxon>Terriglobia</taxon>
        <taxon>Terriglobales</taxon>
        <taxon>Candidatus Korobacteraceae</taxon>
        <taxon>Candidatus Sulfotelmatobacter</taxon>
    </lineage>
</organism>
<dbReference type="SUPFAM" id="SSF101898">
    <property type="entry name" value="NHL repeat"/>
    <property type="match status" value="1"/>
</dbReference>
<dbReference type="InterPro" id="IPR050952">
    <property type="entry name" value="TRIM-NHL_E3_ligases"/>
</dbReference>
<gene>
    <name evidence="4" type="ORF">SBA1_1250008</name>
</gene>
<dbReference type="PANTHER" id="PTHR24104">
    <property type="entry name" value="E3 UBIQUITIN-PROTEIN LIGASE NHLRC1-RELATED"/>
    <property type="match status" value="1"/>
</dbReference>
<feature type="chain" id="PRO_5015402917" evidence="3">
    <location>
        <begin position="27"/>
        <end position="351"/>
    </location>
</feature>
<evidence type="ECO:0000313" key="5">
    <source>
        <dbReference type="Proteomes" id="UP000238701"/>
    </source>
</evidence>
<dbReference type="AlphaFoldDB" id="A0A2U3K3W5"/>
<dbReference type="EMBL" id="OMOD01000030">
    <property type="protein sequence ID" value="SPF34374.1"/>
    <property type="molecule type" value="Genomic_DNA"/>
</dbReference>
<feature type="repeat" description="NHL" evidence="2">
    <location>
        <begin position="258"/>
        <end position="301"/>
    </location>
</feature>
<dbReference type="OrthoDB" id="110117at2"/>
<sequence>MTKRSCKSLILTILLFAMGSAVQPPAAAKDKPQPAAPVNLIWPLPPDKPRVKFLEAYSNNFDIEPRKKQGWVDRLVGNGDPNKVEMFEKPAGVAADSKGRIFIASTQKHTVYILEKEKHEVIRFRGDQGMVFQTPVGIVIDSKDNFYVSDAALHMVMKFDANNHIQASLGNDTGMKNPTFMALDEQRRRLYVVDSHLHQVLVYNLDTLQLETKIGKRGTKNGEFNFPVGIAVGPDGSIAVTDTGNCSVEIFSPDYKFVRRFGKQGYWPGAFVRPKGIAYDSEGHLWVVDAAFNNFQIFDAQGHFLMFVGTKGSDPGQFEVPLGISIDRNNRVYVSDNLNARVQIFQFLGGK</sequence>
<dbReference type="InterPro" id="IPR001258">
    <property type="entry name" value="NHL_repeat"/>
</dbReference>